<name>A0A2V0P5F7_9CHLO</name>
<dbReference type="InParanoid" id="A0A2V0P5F7"/>
<evidence type="ECO:0000256" key="3">
    <source>
        <dbReference type="ARBA" id="ARBA00022833"/>
    </source>
</evidence>
<dbReference type="PANTHER" id="PTHR14493">
    <property type="entry name" value="UNKEMPT FAMILY MEMBER"/>
    <property type="match status" value="1"/>
</dbReference>
<reference evidence="8 9" key="1">
    <citation type="journal article" date="2018" name="Sci. Rep.">
        <title>Raphidocelis subcapitata (=Pseudokirchneriella subcapitata) provides an insight into genome evolution and environmental adaptations in the Sphaeropleales.</title>
        <authorList>
            <person name="Suzuki S."/>
            <person name="Yamaguchi H."/>
            <person name="Nakajima N."/>
            <person name="Kawachi M."/>
        </authorList>
    </citation>
    <scope>NUCLEOTIDE SEQUENCE [LARGE SCALE GENOMIC DNA]</scope>
    <source>
        <strain evidence="8 9">NIES-35</strain>
    </source>
</reference>
<gene>
    <name evidence="8" type="ORF">Rsub_07577</name>
</gene>
<dbReference type="PANTHER" id="PTHR14493:SF146">
    <property type="entry name" value="OS07G0668600 PROTEIN"/>
    <property type="match status" value="1"/>
</dbReference>
<feature type="zinc finger region" description="C3H1-type" evidence="5">
    <location>
        <begin position="150"/>
        <end position="178"/>
    </location>
</feature>
<dbReference type="EMBL" id="BDRX01000059">
    <property type="protein sequence ID" value="GBF95076.1"/>
    <property type="molecule type" value="Genomic_DNA"/>
</dbReference>
<keyword evidence="2 5" id="KW-0863">Zinc-finger</keyword>
<feature type="region of interest" description="Disordered" evidence="6">
    <location>
        <begin position="230"/>
        <end position="284"/>
    </location>
</feature>
<dbReference type="GO" id="GO:0008270">
    <property type="term" value="F:zinc ion binding"/>
    <property type="evidence" value="ECO:0007669"/>
    <property type="project" value="UniProtKB-KW"/>
</dbReference>
<dbReference type="InterPro" id="IPR036855">
    <property type="entry name" value="Znf_CCCH_sf"/>
</dbReference>
<accession>A0A2V0P5F7</accession>
<keyword evidence="9" id="KW-1185">Reference proteome</keyword>
<evidence type="ECO:0000256" key="5">
    <source>
        <dbReference type="PROSITE-ProRule" id="PRU00723"/>
    </source>
</evidence>
<feature type="region of interest" description="Disordered" evidence="6">
    <location>
        <begin position="23"/>
        <end position="51"/>
    </location>
</feature>
<dbReference type="SUPFAM" id="SSF90229">
    <property type="entry name" value="CCCH zinc finger"/>
    <property type="match status" value="1"/>
</dbReference>
<evidence type="ECO:0000256" key="6">
    <source>
        <dbReference type="SAM" id="MobiDB-lite"/>
    </source>
</evidence>
<feature type="compositionally biased region" description="Low complexity" evidence="6">
    <location>
        <begin position="72"/>
        <end position="81"/>
    </location>
</feature>
<dbReference type="AlphaFoldDB" id="A0A2V0P5F7"/>
<evidence type="ECO:0000313" key="8">
    <source>
        <dbReference type="EMBL" id="GBF95076.1"/>
    </source>
</evidence>
<dbReference type="InterPro" id="IPR057444">
    <property type="entry name" value="Znf-CCCH_AtC3H23-like"/>
</dbReference>
<feature type="compositionally biased region" description="Low complexity" evidence="6">
    <location>
        <begin position="40"/>
        <end position="51"/>
    </location>
</feature>
<dbReference type="GO" id="GO:0003677">
    <property type="term" value="F:DNA binding"/>
    <property type="evidence" value="ECO:0007669"/>
    <property type="project" value="UniProtKB-KW"/>
</dbReference>
<dbReference type="SMART" id="SM00356">
    <property type="entry name" value="ZnF_C3H1"/>
    <property type="match status" value="2"/>
</dbReference>
<feature type="region of interest" description="Disordered" evidence="6">
    <location>
        <begin position="64"/>
        <end position="90"/>
    </location>
</feature>
<dbReference type="Pfam" id="PF25512">
    <property type="entry name" value="zf-CCCH_AtC3H23"/>
    <property type="match status" value="1"/>
</dbReference>
<dbReference type="Gene3D" id="3.30.1370.210">
    <property type="match status" value="1"/>
</dbReference>
<evidence type="ECO:0000313" key="9">
    <source>
        <dbReference type="Proteomes" id="UP000247498"/>
    </source>
</evidence>
<dbReference type="Pfam" id="PF00642">
    <property type="entry name" value="zf-CCCH"/>
    <property type="match status" value="1"/>
</dbReference>
<evidence type="ECO:0000256" key="1">
    <source>
        <dbReference type="ARBA" id="ARBA00022723"/>
    </source>
</evidence>
<dbReference type="PROSITE" id="PS50103">
    <property type="entry name" value="ZF_C3H1"/>
    <property type="match status" value="1"/>
</dbReference>
<sequence length="484" mass="49706">MADCSNAGGGAAASLSVPCCSDDGAASDPGTATPVGGGSNTASSSSPSSSVSLSFMTASLRAASAGDGGIASPPSSGETSPPGSPLAEAGLSGTAAFQGIAACAERDADFIMFHYKIDPCPLGDQEHDWATCPWAHAGEKARRRSPRDQPYLPSCCPDVRRRGRCPRGESCGFAHSVFEIFLSPARFRTRMCRDGAACSRAVCFFAHTPGELRVPCPEDLALLEAKPAPRPAATPALQQAQQPQPQQQHPHPSLMAAQQTHTARHHGLQQGIGHARREHGHAAAAKARPLVGQADVLADARARVAAHLRSLQVQQERADMLRAVREAAEETGYWLGAAAAGMSGALPPAMLPASLAGGQPLGHQQQLAEHHSADGLRQLLMLQARLGLPQQGPEASLLQGQLAAALAAAPVPQADLLEALAPSSRAAAPGAAFPSPQQGFLFPGGGVLSSQPLGASWLLPPACGGQQAARPGAVPAPSPTCFTW</sequence>
<feature type="domain" description="C3H1-type" evidence="7">
    <location>
        <begin position="150"/>
        <end position="178"/>
    </location>
</feature>
<evidence type="ECO:0000256" key="2">
    <source>
        <dbReference type="ARBA" id="ARBA00022771"/>
    </source>
</evidence>
<dbReference type="InterPro" id="IPR000571">
    <property type="entry name" value="Znf_CCCH"/>
</dbReference>
<keyword evidence="3 5" id="KW-0862">Zinc</keyword>
<proteinExistence type="predicted"/>
<protein>
    <recommendedName>
        <fullName evidence="7">C3H1-type domain-containing protein</fullName>
    </recommendedName>
</protein>
<feature type="compositionally biased region" description="Low complexity" evidence="6">
    <location>
        <begin position="231"/>
        <end position="252"/>
    </location>
</feature>
<dbReference type="OrthoDB" id="415459at2759"/>
<dbReference type="Proteomes" id="UP000247498">
    <property type="component" value="Unassembled WGS sequence"/>
</dbReference>
<comment type="caution">
    <text evidence="8">The sequence shown here is derived from an EMBL/GenBank/DDBJ whole genome shotgun (WGS) entry which is preliminary data.</text>
</comment>
<organism evidence="8 9">
    <name type="scientific">Raphidocelis subcapitata</name>
    <dbReference type="NCBI Taxonomy" id="307507"/>
    <lineage>
        <taxon>Eukaryota</taxon>
        <taxon>Viridiplantae</taxon>
        <taxon>Chlorophyta</taxon>
        <taxon>core chlorophytes</taxon>
        <taxon>Chlorophyceae</taxon>
        <taxon>CS clade</taxon>
        <taxon>Sphaeropleales</taxon>
        <taxon>Selenastraceae</taxon>
        <taxon>Raphidocelis</taxon>
    </lineage>
</organism>
<evidence type="ECO:0000259" key="7">
    <source>
        <dbReference type="PROSITE" id="PS50103"/>
    </source>
</evidence>
<keyword evidence="1 5" id="KW-0479">Metal-binding</keyword>
<evidence type="ECO:0000256" key="4">
    <source>
        <dbReference type="ARBA" id="ARBA00023125"/>
    </source>
</evidence>
<keyword evidence="4" id="KW-0238">DNA-binding</keyword>
<dbReference type="InterPro" id="IPR045234">
    <property type="entry name" value="Unkempt-like"/>
</dbReference>